<evidence type="ECO:0000313" key="1">
    <source>
        <dbReference type="EMBL" id="OOW65474.1"/>
    </source>
</evidence>
<evidence type="ECO:0000313" key="2">
    <source>
        <dbReference type="Proteomes" id="UP000190559"/>
    </source>
</evidence>
<comment type="caution">
    <text evidence="1">The sequence shown here is derived from an EMBL/GenBank/DDBJ whole genome shotgun (WGS) entry which is preliminary data.</text>
</comment>
<accession>A0A1T1NQ29</accession>
<name>A0A1T1NQ29_9XANT</name>
<proteinExistence type="predicted"/>
<dbReference type="Proteomes" id="UP000190559">
    <property type="component" value="Unassembled WGS sequence"/>
</dbReference>
<protein>
    <submittedName>
        <fullName evidence="1">Uncharacterized protein</fullName>
    </submittedName>
</protein>
<dbReference type="AlphaFoldDB" id="A0A1T1NQ29"/>
<organism evidence="1 2">
    <name type="scientific">Xanthomonas axonopodis pv. melhusii</name>
    <dbReference type="NCBI Taxonomy" id="487834"/>
    <lineage>
        <taxon>Bacteria</taxon>
        <taxon>Pseudomonadati</taxon>
        <taxon>Pseudomonadota</taxon>
        <taxon>Gammaproteobacteria</taxon>
        <taxon>Lysobacterales</taxon>
        <taxon>Lysobacteraceae</taxon>
        <taxon>Xanthomonas</taxon>
    </lineage>
</organism>
<gene>
    <name evidence="1" type="ORF">Xmlh_20455</name>
</gene>
<sequence length="138" mass="14729">MDLKEFVRETLVQIAAGVRDAQTDVRTLGGIVNPATQNPSTSGNSYFSSVDDLHHVFLVDFDVAVTVAENAGTSAQSKLNVATIFSLGAGGQSNNSSAATNRLTFKVPLALPIDEPSHAKLSREIAESRAKMRHALDY</sequence>
<reference evidence="1 2" key="1">
    <citation type="submission" date="2015-12" db="EMBL/GenBank/DDBJ databases">
        <authorList>
            <person name="Shamseldin A."/>
            <person name="Moawad H."/>
            <person name="Abd El-Rahim W.M."/>
            <person name="Sadowsky M.J."/>
        </authorList>
    </citation>
    <scope>NUCLEOTIDE SEQUENCE [LARGE SCALE GENOMIC DNA]</scope>
    <source>
        <strain evidence="1 2">LMG9050</strain>
    </source>
</reference>
<dbReference type="RefSeq" id="WP_078565114.1">
    <property type="nucleotide sequence ID" value="NZ_LOJW01000064.1"/>
</dbReference>
<dbReference type="EMBL" id="LOJW01000064">
    <property type="protein sequence ID" value="OOW65474.1"/>
    <property type="molecule type" value="Genomic_DNA"/>
</dbReference>